<dbReference type="Gene3D" id="3.40.50.300">
    <property type="entry name" value="P-loop containing nucleotide triphosphate hydrolases"/>
    <property type="match status" value="1"/>
</dbReference>
<dbReference type="PROSITE" id="PS00211">
    <property type="entry name" value="ABC_TRANSPORTER_1"/>
    <property type="match status" value="1"/>
</dbReference>
<evidence type="ECO:0000313" key="6">
    <source>
        <dbReference type="Proteomes" id="UP000243528"/>
    </source>
</evidence>
<evidence type="ECO:0000259" key="4">
    <source>
        <dbReference type="PROSITE" id="PS50893"/>
    </source>
</evidence>
<dbReference type="CDD" id="cd03293">
    <property type="entry name" value="ABC_NrtD_SsuB_transporters"/>
    <property type="match status" value="1"/>
</dbReference>
<dbReference type="GO" id="GO:0005524">
    <property type="term" value="F:ATP binding"/>
    <property type="evidence" value="ECO:0007669"/>
    <property type="project" value="UniProtKB-KW"/>
</dbReference>
<name>A0A2P8E7N0_9ACTN</name>
<dbReference type="SMART" id="SM00382">
    <property type="entry name" value="AAA"/>
    <property type="match status" value="1"/>
</dbReference>
<keyword evidence="2" id="KW-0547">Nucleotide-binding</keyword>
<dbReference type="PANTHER" id="PTHR42788">
    <property type="entry name" value="TAURINE IMPORT ATP-BINDING PROTEIN-RELATED"/>
    <property type="match status" value="1"/>
</dbReference>
<keyword evidence="3 5" id="KW-0067">ATP-binding</keyword>
<feature type="domain" description="ABC transporter" evidence="4">
    <location>
        <begin position="17"/>
        <end position="249"/>
    </location>
</feature>
<evidence type="ECO:0000256" key="1">
    <source>
        <dbReference type="ARBA" id="ARBA00022448"/>
    </source>
</evidence>
<dbReference type="OrthoDB" id="8773773at2"/>
<dbReference type="GO" id="GO:0016887">
    <property type="term" value="F:ATP hydrolysis activity"/>
    <property type="evidence" value="ECO:0007669"/>
    <property type="project" value="InterPro"/>
</dbReference>
<dbReference type="InterPro" id="IPR050166">
    <property type="entry name" value="ABC_transporter_ATP-bind"/>
</dbReference>
<dbReference type="InterPro" id="IPR003439">
    <property type="entry name" value="ABC_transporter-like_ATP-bd"/>
</dbReference>
<accession>A0A2P8E7N0</accession>
<sequence>MNAVSDPAPATRRGGELIVDNVSHHFASGPRRVDVLQDVSFTIPPGAVACVVGPSGCGKSTLLNLSAGLAGPAAGELRWDGDPVRLGQNRDVGMAFQQPGLFPWMTVERNVAVGLRTRGHDKRDAARITAEFLETVGLTEFKDAYPTQLSGGMAQRVGIARALALQPRLLLLDEPFAAVDAFTRLKLQQEFKSLLKLSAPTVMFVTHDVPEAISLGDFIVVMSHRPASVVRIIEINREDRDRSSAAYAHKLSETLECLGVTSDMDAATDD</sequence>
<dbReference type="InterPro" id="IPR003593">
    <property type="entry name" value="AAA+_ATPase"/>
</dbReference>
<reference evidence="5 6" key="1">
    <citation type="submission" date="2018-03" db="EMBL/GenBank/DDBJ databases">
        <title>Genomic Encyclopedia of Archaeal and Bacterial Type Strains, Phase II (KMG-II): from individual species to whole genera.</title>
        <authorList>
            <person name="Goeker M."/>
        </authorList>
    </citation>
    <scope>NUCLEOTIDE SEQUENCE [LARGE SCALE GENOMIC DNA]</scope>
    <source>
        <strain evidence="5 6">DSM 45211</strain>
    </source>
</reference>
<keyword evidence="1" id="KW-0813">Transport</keyword>
<proteinExistence type="predicted"/>
<evidence type="ECO:0000256" key="3">
    <source>
        <dbReference type="ARBA" id="ARBA00022840"/>
    </source>
</evidence>
<protein>
    <submittedName>
        <fullName evidence="5">NitT/TauT family transport system ATP-binding protein</fullName>
    </submittedName>
</protein>
<dbReference type="PANTHER" id="PTHR42788:SF13">
    <property type="entry name" value="ALIPHATIC SULFONATES IMPORT ATP-BINDING PROTEIN SSUB"/>
    <property type="match status" value="1"/>
</dbReference>
<dbReference type="Proteomes" id="UP000243528">
    <property type="component" value="Unassembled WGS sequence"/>
</dbReference>
<dbReference type="Pfam" id="PF00005">
    <property type="entry name" value="ABC_tran"/>
    <property type="match status" value="1"/>
</dbReference>
<comment type="caution">
    <text evidence="5">The sequence shown here is derived from an EMBL/GenBank/DDBJ whole genome shotgun (WGS) entry which is preliminary data.</text>
</comment>
<evidence type="ECO:0000313" key="5">
    <source>
        <dbReference type="EMBL" id="PSL05469.1"/>
    </source>
</evidence>
<keyword evidence="6" id="KW-1185">Reference proteome</keyword>
<dbReference type="AlphaFoldDB" id="A0A2P8E7N0"/>
<dbReference type="PROSITE" id="PS50893">
    <property type="entry name" value="ABC_TRANSPORTER_2"/>
    <property type="match status" value="1"/>
</dbReference>
<dbReference type="InterPro" id="IPR017871">
    <property type="entry name" value="ABC_transporter-like_CS"/>
</dbReference>
<dbReference type="EMBL" id="PYGE01000004">
    <property type="protein sequence ID" value="PSL05469.1"/>
    <property type="molecule type" value="Genomic_DNA"/>
</dbReference>
<dbReference type="InterPro" id="IPR027417">
    <property type="entry name" value="P-loop_NTPase"/>
</dbReference>
<dbReference type="RefSeq" id="WP_106536694.1">
    <property type="nucleotide sequence ID" value="NZ_ML142899.1"/>
</dbReference>
<organism evidence="5 6">
    <name type="scientific">Haloactinopolyspora alba</name>
    <dbReference type="NCBI Taxonomy" id="648780"/>
    <lineage>
        <taxon>Bacteria</taxon>
        <taxon>Bacillati</taxon>
        <taxon>Actinomycetota</taxon>
        <taxon>Actinomycetes</taxon>
        <taxon>Jiangellales</taxon>
        <taxon>Jiangellaceae</taxon>
        <taxon>Haloactinopolyspora</taxon>
    </lineage>
</organism>
<evidence type="ECO:0000256" key="2">
    <source>
        <dbReference type="ARBA" id="ARBA00022741"/>
    </source>
</evidence>
<gene>
    <name evidence="5" type="ORF">CLV30_104341</name>
</gene>
<dbReference type="SUPFAM" id="SSF52540">
    <property type="entry name" value="P-loop containing nucleoside triphosphate hydrolases"/>
    <property type="match status" value="1"/>
</dbReference>